<dbReference type="SUPFAM" id="SSF48371">
    <property type="entry name" value="ARM repeat"/>
    <property type="match status" value="1"/>
</dbReference>
<dbReference type="InParanoid" id="A0A2I0LJR4"/>
<dbReference type="PANTHER" id="PTHR48287">
    <property type="entry name" value="ARM REPEAT SUPERFAMILY PROTEIN"/>
    <property type="match status" value="1"/>
</dbReference>
<comment type="similarity">
    <text evidence="2">Belongs to the RRP12 family.</text>
</comment>
<comment type="caution">
    <text evidence="7">The sequence shown here is derived from an EMBL/GenBank/DDBJ whole genome shotgun (WGS) entry which is preliminary data.</text>
</comment>
<comment type="subcellular location">
    <subcellularLocation>
        <location evidence="1">Nucleus</location>
    </subcellularLocation>
</comment>
<dbReference type="InterPro" id="IPR016024">
    <property type="entry name" value="ARM-type_fold"/>
</dbReference>
<feature type="region of interest" description="Disordered" evidence="4">
    <location>
        <begin position="1226"/>
        <end position="1264"/>
    </location>
</feature>
<proteinExistence type="inferred from homology"/>
<dbReference type="Proteomes" id="UP000053872">
    <property type="component" value="Unassembled WGS sequence"/>
</dbReference>
<feature type="domain" description="RRP12 HEAT" evidence="5">
    <location>
        <begin position="394"/>
        <end position="671"/>
    </location>
</feature>
<organism evidence="7 8">
    <name type="scientific">Columba livia</name>
    <name type="common">Rock dove</name>
    <dbReference type="NCBI Taxonomy" id="8932"/>
    <lineage>
        <taxon>Eukaryota</taxon>
        <taxon>Metazoa</taxon>
        <taxon>Chordata</taxon>
        <taxon>Craniata</taxon>
        <taxon>Vertebrata</taxon>
        <taxon>Euteleostomi</taxon>
        <taxon>Archelosauria</taxon>
        <taxon>Archosauria</taxon>
        <taxon>Dinosauria</taxon>
        <taxon>Saurischia</taxon>
        <taxon>Theropoda</taxon>
        <taxon>Coelurosauria</taxon>
        <taxon>Aves</taxon>
        <taxon>Neognathae</taxon>
        <taxon>Neoaves</taxon>
        <taxon>Columbimorphae</taxon>
        <taxon>Columbiformes</taxon>
        <taxon>Columbidae</taxon>
        <taxon>Columba</taxon>
    </lineage>
</organism>
<dbReference type="STRING" id="8932.A0A2I0LJR4"/>
<keyword evidence="8" id="KW-1185">Reference proteome</keyword>
<dbReference type="OrthoDB" id="2192888at2759"/>
<feature type="domain" description="RRP12 N-terminal HEAT" evidence="6">
    <location>
        <begin position="77"/>
        <end position="325"/>
    </location>
</feature>
<feature type="compositionally biased region" description="Basic residues" evidence="4">
    <location>
        <begin position="1252"/>
        <end position="1264"/>
    </location>
</feature>
<evidence type="ECO:0000259" key="5">
    <source>
        <dbReference type="Pfam" id="PF08161"/>
    </source>
</evidence>
<keyword evidence="3" id="KW-0539">Nucleus</keyword>
<dbReference type="InterPro" id="IPR012978">
    <property type="entry name" value="HEAT_RRP12"/>
</dbReference>
<evidence type="ECO:0000313" key="8">
    <source>
        <dbReference type="Proteomes" id="UP000053872"/>
    </source>
</evidence>
<feature type="compositionally biased region" description="Basic and acidic residues" evidence="4">
    <location>
        <begin position="1134"/>
        <end position="1147"/>
    </location>
</feature>
<dbReference type="Pfam" id="PF25772">
    <property type="entry name" value="HEAT_RRP12_N"/>
    <property type="match status" value="1"/>
</dbReference>
<dbReference type="AlphaFoldDB" id="A0A2I0LJR4"/>
<evidence type="ECO:0000259" key="6">
    <source>
        <dbReference type="Pfam" id="PF25772"/>
    </source>
</evidence>
<dbReference type="InterPro" id="IPR057860">
    <property type="entry name" value="HEAT_RRP12_N"/>
</dbReference>
<name>A0A2I0LJR4_COLLI</name>
<dbReference type="EMBL" id="AKCR02000279">
    <property type="protein sequence ID" value="PKK17694.1"/>
    <property type="molecule type" value="Genomic_DNA"/>
</dbReference>
<dbReference type="InterPro" id="IPR011989">
    <property type="entry name" value="ARM-like"/>
</dbReference>
<evidence type="ECO:0000256" key="4">
    <source>
        <dbReference type="SAM" id="MobiDB-lite"/>
    </source>
</evidence>
<dbReference type="Gene3D" id="1.25.10.10">
    <property type="entry name" value="Leucine-rich Repeat Variant"/>
    <property type="match status" value="1"/>
</dbReference>
<feature type="compositionally biased region" description="Basic and acidic residues" evidence="4">
    <location>
        <begin position="1200"/>
        <end position="1210"/>
    </location>
</feature>
<evidence type="ECO:0000256" key="3">
    <source>
        <dbReference type="ARBA" id="ARBA00023242"/>
    </source>
</evidence>
<reference evidence="7 8" key="1">
    <citation type="journal article" date="2013" name="Science">
        <title>Genomic diversity and evolution of the head crest in the rock pigeon.</title>
        <authorList>
            <person name="Shapiro M.D."/>
            <person name="Kronenberg Z."/>
            <person name="Li C."/>
            <person name="Domyan E.T."/>
            <person name="Pan H."/>
            <person name="Campbell M."/>
            <person name="Tan H."/>
            <person name="Huff C.D."/>
            <person name="Hu H."/>
            <person name="Vickrey A.I."/>
            <person name="Nielsen S.C."/>
            <person name="Stringham S.A."/>
            <person name="Hu H."/>
            <person name="Willerslev E."/>
            <person name="Gilbert M.T."/>
            <person name="Yandell M."/>
            <person name="Zhang G."/>
            <person name="Wang J."/>
        </authorList>
    </citation>
    <scope>NUCLEOTIDE SEQUENCE [LARGE SCALE GENOMIC DNA]</scope>
    <source>
        <tissue evidence="7">Blood</tissue>
    </source>
</reference>
<dbReference type="PANTHER" id="PTHR48287:SF1">
    <property type="entry name" value="ARM REPEAT SUPERFAMILY PROTEIN"/>
    <property type="match status" value="1"/>
</dbReference>
<evidence type="ECO:0000256" key="1">
    <source>
        <dbReference type="ARBA" id="ARBA00004123"/>
    </source>
</evidence>
<feature type="region of interest" description="Disordered" evidence="4">
    <location>
        <begin position="1018"/>
        <end position="1214"/>
    </location>
</feature>
<feature type="compositionally biased region" description="Acidic residues" evidence="4">
    <location>
        <begin position="1042"/>
        <end position="1058"/>
    </location>
</feature>
<dbReference type="InterPro" id="IPR052087">
    <property type="entry name" value="RRP12"/>
</dbReference>
<dbReference type="GO" id="GO:0005634">
    <property type="term" value="C:nucleus"/>
    <property type="evidence" value="ECO:0007669"/>
    <property type="project" value="UniProtKB-SubCell"/>
</dbReference>
<dbReference type="FunCoup" id="A0A2I0LJR4">
    <property type="interactions" value="494"/>
</dbReference>
<evidence type="ECO:0000313" key="7">
    <source>
        <dbReference type="EMBL" id="PKK17694.1"/>
    </source>
</evidence>
<dbReference type="Pfam" id="PF08161">
    <property type="entry name" value="RRP12_HEAT"/>
    <property type="match status" value="1"/>
</dbReference>
<dbReference type="KEGG" id="clv:102091319"/>
<evidence type="ECO:0000256" key="2">
    <source>
        <dbReference type="ARBA" id="ARBA00007690"/>
    </source>
</evidence>
<sequence>MGRGPGAGRGLEKSNLTVDAVKLHNELQSGSLRLERPSDSTQLRMEEDDAGEAATEKSSGTFLSGLSDCTNVTFSKVQRFWESNSAAHKEICAVLAAVTEVIRSRGGRESETEYFAALMTTLEAVESPESLAAVAYLLNLVLKRVPSPVLIKKFSDASKAFTSIISSQACSSSTSALRWILSCLATLLRKQDLAAWNYPVTLQVYHGLLSFCVHTKPEVRKAAQHGVCSVLRGSEFMFGDTAPEHHPAAPSTAKFCVQEIEKAGGTKEATTTLHVLSLLRDLLPCFPAAVVKTCCETLLRVMTLSHVLVTACAMQAFHSLFSAQASVACLPAELNAQIITALYDYVPSTSDLQPLLTWLSTMERAHVNLGRLQKDLCWAHLPRLFSAAMNCFLSPHSQVVSAAAQTLETLLSECVAPHMDDLGTVSASASAPAAFLCKMFKSVEEGLTYRFHAAWGEVLRVLEVFFETCGKQCHPIMRKCLRSLCDLRLSPHFPHTTEVDQAVGAAVSAMGPEVLLEAVPLEIDGKEETLDFPRSWLLPVLRDYVQGTRLGFFTSYFLPLAAILKNRGEQGDTVGVPAAEVLGWPPMSLFAFQVWTLLPGFCTRPTDVLGAFKGLARTLGMAISERPDLRPTVCQALRTLIHKGCQTDAERAEVGRFAKNFLPILFNVYSQAEEDAGSNAQRRSVLDTVRAYLTITDPQMVCGFLQKASEKLTSPESSEFTRLSILDLVVAMAPYANEPALGCLYRTIQPSLQSKEHSMQKKAYRVLEEVCAAPHGPCQAFVRSHLRDLQTALLDSLKSAASPAKRPRLKCLFHIVKQLSAEHEPFITALVPEVILCTKEVSVGARKNAFALLVEMGHAFIRFGPTPQEAMERFLLLVYAGLTGSVTMISCTVLALTRLFFEFKDHLELSVVEQLLQNVCLLLASRTRDVVKAALGFLKVVLLLVDTKLLAKHVQVMLEALGNLSDDMRRHFRVKLRNLFTKFIRKFGFELVKGLLPVEYHKVLVNIRKAEARSRKQRALRQAAADTDEEEAPPAQPRGDSMEEILADSEDEEEEEEERQQSKERRKQARQKGQAWLKEGEEDEPLNFLDPNVSQRVLATKPGPRRSKGVSHDFQMSEDGRLIIHEEEEEMDDAEAKGVDEEMKDVLQDVGLRSKKSQKRRFREEQEDEEPESGTYPQYRAGGSGIHRQLDKQPAFGAEYRSKKGKGDVKKKGHLDPYAYIPLNRAKLNRRKQAKMQGQFKGLMKGAQRGAKAGRRNRLKAQRP</sequence>
<gene>
    <name evidence="7" type="primary">RRP12</name>
    <name evidence="7" type="ORF">A306_00014055</name>
</gene>
<accession>A0A2I0LJR4</accession>
<protein>
    <submittedName>
        <fullName evidence="7">Ribosomal RNA processing 12 homolog</fullName>
    </submittedName>
</protein>